<organism evidence="2 3">
    <name type="scientific">Papaver nudicaule</name>
    <name type="common">Iceland poppy</name>
    <dbReference type="NCBI Taxonomy" id="74823"/>
    <lineage>
        <taxon>Eukaryota</taxon>
        <taxon>Viridiplantae</taxon>
        <taxon>Streptophyta</taxon>
        <taxon>Embryophyta</taxon>
        <taxon>Tracheophyta</taxon>
        <taxon>Spermatophyta</taxon>
        <taxon>Magnoliopsida</taxon>
        <taxon>Ranunculales</taxon>
        <taxon>Papaveraceae</taxon>
        <taxon>Papaveroideae</taxon>
        <taxon>Papaver</taxon>
    </lineage>
</organism>
<dbReference type="AlphaFoldDB" id="A0AA41VNZ6"/>
<evidence type="ECO:0000256" key="1">
    <source>
        <dbReference type="SAM" id="MobiDB-lite"/>
    </source>
</evidence>
<dbReference type="Proteomes" id="UP001177140">
    <property type="component" value="Unassembled WGS sequence"/>
</dbReference>
<evidence type="ECO:0000313" key="3">
    <source>
        <dbReference type="Proteomes" id="UP001177140"/>
    </source>
</evidence>
<evidence type="ECO:0000313" key="2">
    <source>
        <dbReference type="EMBL" id="MCL7044762.1"/>
    </source>
</evidence>
<reference evidence="2" key="1">
    <citation type="submission" date="2022-03" db="EMBL/GenBank/DDBJ databases">
        <title>A functionally conserved STORR gene fusion in Papaver species that diverged 16.8 million years ago.</title>
        <authorList>
            <person name="Catania T."/>
        </authorList>
    </citation>
    <scope>NUCLEOTIDE SEQUENCE</scope>
    <source>
        <strain evidence="2">S-191538</strain>
    </source>
</reference>
<name>A0AA41VNZ6_PAPNU</name>
<proteinExistence type="predicted"/>
<dbReference type="EMBL" id="JAJJMA010261767">
    <property type="protein sequence ID" value="MCL7044762.1"/>
    <property type="molecule type" value="Genomic_DNA"/>
</dbReference>
<gene>
    <name evidence="2" type="ORF">MKW94_001180</name>
</gene>
<feature type="compositionally biased region" description="Basic and acidic residues" evidence="1">
    <location>
        <begin position="8"/>
        <end position="29"/>
    </location>
</feature>
<keyword evidence="3" id="KW-1185">Reference proteome</keyword>
<accession>A0AA41VNZ6</accession>
<feature type="compositionally biased region" description="Polar residues" evidence="1">
    <location>
        <begin position="45"/>
        <end position="58"/>
    </location>
</feature>
<sequence>MNQVNPKPETHFKETGRRLPRRERHEKDFSAPSAGFGSNKYETGPTRTGTVSIPSCTL</sequence>
<protein>
    <submittedName>
        <fullName evidence="2">Uncharacterized protein</fullName>
    </submittedName>
</protein>
<comment type="caution">
    <text evidence="2">The sequence shown here is derived from an EMBL/GenBank/DDBJ whole genome shotgun (WGS) entry which is preliminary data.</text>
</comment>
<feature type="region of interest" description="Disordered" evidence="1">
    <location>
        <begin position="1"/>
        <end position="58"/>
    </location>
</feature>